<dbReference type="RefSeq" id="WP_169860451.1">
    <property type="nucleotide sequence ID" value="NZ_CP053021.1"/>
</dbReference>
<sequence>MDVAGHKRISAAAKAAMHEGMMGRRHEASVSISGTPENIRLFWEAVASAAIRSFEGKDGGQ</sequence>
<accession>A0A6M4G307</accession>
<dbReference type="EMBL" id="CP053021">
    <property type="protein sequence ID" value="QJR01732.1"/>
    <property type="molecule type" value="Genomic_DNA"/>
</dbReference>
<evidence type="ECO:0000313" key="2">
    <source>
        <dbReference type="Proteomes" id="UP000502611"/>
    </source>
</evidence>
<evidence type="ECO:0000313" key="1">
    <source>
        <dbReference type="EMBL" id="QJR01732.1"/>
    </source>
</evidence>
<reference evidence="1 2" key="1">
    <citation type="submission" date="2020-04" db="EMBL/GenBank/DDBJ databases">
        <title>The Whole Genome Analysis of High salt-tolerant Sphingobium yanoikuyae YC-XJ2 with Aryl organophosphorus flame retardants (aryl-OPFRs)-degrading capacity and characteristics of Related phosphotriesterase.</title>
        <authorList>
            <person name="Li X."/>
        </authorList>
    </citation>
    <scope>NUCLEOTIDE SEQUENCE [LARGE SCALE GENOMIC DNA]</scope>
    <source>
        <strain evidence="1 2">YC-XJ2</strain>
    </source>
</reference>
<proteinExistence type="predicted"/>
<name>A0A6M4G307_SPHYA</name>
<protein>
    <submittedName>
        <fullName evidence="1">Uncharacterized protein</fullName>
    </submittedName>
</protein>
<dbReference type="Proteomes" id="UP000502611">
    <property type="component" value="Chromosome"/>
</dbReference>
<gene>
    <name evidence="1" type="ORF">HH800_05705</name>
</gene>
<organism evidence="1 2">
    <name type="scientific">Sphingobium yanoikuyae</name>
    <name type="common">Sphingomonas yanoikuyae</name>
    <dbReference type="NCBI Taxonomy" id="13690"/>
    <lineage>
        <taxon>Bacteria</taxon>
        <taxon>Pseudomonadati</taxon>
        <taxon>Pseudomonadota</taxon>
        <taxon>Alphaproteobacteria</taxon>
        <taxon>Sphingomonadales</taxon>
        <taxon>Sphingomonadaceae</taxon>
        <taxon>Sphingobium</taxon>
    </lineage>
</organism>
<dbReference type="AlphaFoldDB" id="A0A6M4G307"/>